<dbReference type="GO" id="GO:0006694">
    <property type="term" value="P:steroid biosynthetic process"/>
    <property type="evidence" value="ECO:0007669"/>
    <property type="project" value="InterPro"/>
</dbReference>
<dbReference type="EMBL" id="JAAMPI010001021">
    <property type="protein sequence ID" value="KAF4627145.1"/>
    <property type="molecule type" value="Genomic_DNA"/>
</dbReference>
<gene>
    <name evidence="3" type="ORF">G7Y89_g11011</name>
</gene>
<feature type="compositionally biased region" description="Basic residues" evidence="1">
    <location>
        <begin position="25"/>
        <end position="37"/>
    </location>
</feature>
<dbReference type="AlphaFoldDB" id="A0A8H4RDZ5"/>
<keyword evidence="4" id="KW-1185">Reference proteome</keyword>
<evidence type="ECO:0000313" key="3">
    <source>
        <dbReference type="EMBL" id="KAF4627145.1"/>
    </source>
</evidence>
<evidence type="ECO:0000256" key="1">
    <source>
        <dbReference type="SAM" id="MobiDB-lite"/>
    </source>
</evidence>
<evidence type="ECO:0000313" key="4">
    <source>
        <dbReference type="Proteomes" id="UP000566819"/>
    </source>
</evidence>
<feature type="region of interest" description="Disordered" evidence="1">
    <location>
        <begin position="24"/>
        <end position="51"/>
    </location>
</feature>
<feature type="domain" description="3-beta hydroxysteroid dehydrogenase/isomerase" evidence="2">
    <location>
        <begin position="181"/>
        <end position="347"/>
    </location>
</feature>
<dbReference type="PANTHER" id="PTHR43000">
    <property type="entry name" value="DTDP-D-GLUCOSE 4,6-DEHYDRATASE-RELATED"/>
    <property type="match status" value="1"/>
</dbReference>
<sequence>MRMRRSDRGPSNFFSLRALYQLHSSSKKHHSRRHSHRPRENATSYSGSSRRKHYYEPATPVYGTPSNYYTTNAHYPYNHNNTTYNYASQTPSYSKYKSHNTPLERLPPELKHAIHANLTPLSSTMLGLSSPSMYASHAYMYPKTSLYESSPDYPLPLAFMLRKSNDRRFLPKDQVLDWRSGCGYLGSRIVSTLLSPNSSSQSIHIISRNPTTNLHPGATYHTDDIADSQTITALLTKLNPTLIIHYTSPHYAAPLRSQHHTNVVGTNVLLSSCAKTPNIRAILYTSSVWVVCPKPGIFHTEAETELYDENSKVNPYAKTKAIAEAAVIPANLKYHFCTAALRIPVLYDGHDD</sequence>
<name>A0A8H4RDZ5_9HELO</name>
<dbReference type="Proteomes" id="UP000566819">
    <property type="component" value="Unassembled WGS sequence"/>
</dbReference>
<dbReference type="InterPro" id="IPR002225">
    <property type="entry name" value="3Beta_OHSteriod_DH/Estase"/>
</dbReference>
<organism evidence="3 4">
    <name type="scientific">Cudoniella acicularis</name>
    <dbReference type="NCBI Taxonomy" id="354080"/>
    <lineage>
        <taxon>Eukaryota</taxon>
        <taxon>Fungi</taxon>
        <taxon>Dikarya</taxon>
        <taxon>Ascomycota</taxon>
        <taxon>Pezizomycotina</taxon>
        <taxon>Leotiomycetes</taxon>
        <taxon>Helotiales</taxon>
        <taxon>Tricladiaceae</taxon>
        <taxon>Cudoniella</taxon>
    </lineage>
</organism>
<dbReference type="GO" id="GO:0016616">
    <property type="term" value="F:oxidoreductase activity, acting on the CH-OH group of donors, NAD or NADP as acceptor"/>
    <property type="evidence" value="ECO:0007669"/>
    <property type="project" value="InterPro"/>
</dbReference>
<comment type="caution">
    <text evidence="3">The sequence shown here is derived from an EMBL/GenBank/DDBJ whole genome shotgun (WGS) entry which is preliminary data.</text>
</comment>
<dbReference type="InterPro" id="IPR036291">
    <property type="entry name" value="NAD(P)-bd_dom_sf"/>
</dbReference>
<dbReference type="Gene3D" id="3.40.50.720">
    <property type="entry name" value="NAD(P)-binding Rossmann-like Domain"/>
    <property type="match status" value="1"/>
</dbReference>
<reference evidence="3 4" key="1">
    <citation type="submission" date="2020-03" db="EMBL/GenBank/DDBJ databases">
        <title>Draft Genome Sequence of Cudoniella acicularis.</title>
        <authorList>
            <person name="Buettner E."/>
            <person name="Kellner H."/>
        </authorList>
    </citation>
    <scope>NUCLEOTIDE SEQUENCE [LARGE SCALE GENOMIC DNA]</scope>
    <source>
        <strain evidence="3 4">DSM 108380</strain>
    </source>
</reference>
<proteinExistence type="predicted"/>
<dbReference type="OrthoDB" id="3445164at2759"/>
<accession>A0A8H4RDZ5</accession>
<dbReference type="SUPFAM" id="SSF51735">
    <property type="entry name" value="NAD(P)-binding Rossmann-fold domains"/>
    <property type="match status" value="1"/>
</dbReference>
<protein>
    <recommendedName>
        <fullName evidence="2">3-beta hydroxysteroid dehydrogenase/isomerase domain-containing protein</fullName>
    </recommendedName>
</protein>
<evidence type="ECO:0000259" key="2">
    <source>
        <dbReference type="Pfam" id="PF01073"/>
    </source>
</evidence>
<dbReference type="Pfam" id="PF01073">
    <property type="entry name" value="3Beta_HSD"/>
    <property type="match status" value="1"/>
</dbReference>